<dbReference type="PANTHER" id="PTHR38795">
    <property type="entry name" value="DUF6604 DOMAIN-CONTAINING PROTEIN"/>
    <property type="match status" value="1"/>
</dbReference>
<keyword evidence="3" id="KW-1185">Reference proteome</keyword>
<dbReference type="KEGG" id="spar:SPRG_02738"/>
<dbReference type="VEuPathDB" id="FungiDB:SPRG_02738"/>
<evidence type="ECO:0000313" key="3">
    <source>
        <dbReference type="Proteomes" id="UP000030745"/>
    </source>
</evidence>
<feature type="domain" description="DUF6604" evidence="1">
    <location>
        <begin position="4"/>
        <end position="179"/>
    </location>
</feature>
<evidence type="ECO:0000313" key="2">
    <source>
        <dbReference type="EMBL" id="KDO32259.1"/>
    </source>
</evidence>
<evidence type="ECO:0000259" key="1">
    <source>
        <dbReference type="Pfam" id="PF20253"/>
    </source>
</evidence>
<dbReference type="EMBL" id="KK583195">
    <property type="protein sequence ID" value="KDO32259.1"/>
    <property type="molecule type" value="Genomic_DNA"/>
</dbReference>
<protein>
    <recommendedName>
        <fullName evidence="1">DUF6604 domain-containing protein</fullName>
    </recommendedName>
</protein>
<name>A0A067CNK8_SAPPC</name>
<accession>A0A067CNK8</accession>
<dbReference type="AlphaFoldDB" id="A0A067CNK8"/>
<reference evidence="2 3" key="1">
    <citation type="journal article" date="2013" name="PLoS Genet.">
        <title>Distinctive expansion of potential virulence genes in the genome of the oomycete fish pathogen Saprolegnia parasitica.</title>
        <authorList>
            <person name="Jiang R.H."/>
            <person name="de Bruijn I."/>
            <person name="Haas B.J."/>
            <person name="Belmonte R."/>
            <person name="Lobach L."/>
            <person name="Christie J."/>
            <person name="van den Ackerveken G."/>
            <person name="Bottin A."/>
            <person name="Bulone V."/>
            <person name="Diaz-Moreno S.M."/>
            <person name="Dumas B."/>
            <person name="Fan L."/>
            <person name="Gaulin E."/>
            <person name="Govers F."/>
            <person name="Grenville-Briggs L.J."/>
            <person name="Horner N.R."/>
            <person name="Levin J.Z."/>
            <person name="Mammella M."/>
            <person name="Meijer H.J."/>
            <person name="Morris P."/>
            <person name="Nusbaum C."/>
            <person name="Oome S."/>
            <person name="Phillips A.J."/>
            <person name="van Rooyen D."/>
            <person name="Rzeszutek E."/>
            <person name="Saraiva M."/>
            <person name="Secombes C.J."/>
            <person name="Seidl M.F."/>
            <person name="Snel B."/>
            <person name="Stassen J.H."/>
            <person name="Sykes S."/>
            <person name="Tripathy S."/>
            <person name="van den Berg H."/>
            <person name="Vega-Arreguin J.C."/>
            <person name="Wawra S."/>
            <person name="Young S.K."/>
            <person name="Zeng Q."/>
            <person name="Dieguez-Uribeondo J."/>
            <person name="Russ C."/>
            <person name="Tyler B.M."/>
            <person name="van West P."/>
        </authorList>
    </citation>
    <scope>NUCLEOTIDE SEQUENCE [LARGE SCALE GENOMIC DNA]</scope>
    <source>
        <strain evidence="2 3">CBS 223.65</strain>
    </source>
</reference>
<dbReference type="PANTHER" id="PTHR38795:SF1">
    <property type="entry name" value="DUF6604 DOMAIN-CONTAINING PROTEIN"/>
    <property type="match status" value="1"/>
</dbReference>
<dbReference type="InterPro" id="IPR046539">
    <property type="entry name" value="DUF6604"/>
</dbReference>
<dbReference type="Proteomes" id="UP000030745">
    <property type="component" value="Unassembled WGS sequence"/>
</dbReference>
<sequence length="668" mass="72984">MDMWTTGQIWAAAVAVAEAGIAVPLDVWRSLAVSIRLRWQATKSLPHDDGHLHFLTVLRAMQATLTPARPSPPTAATDGLSNTFEALALDDDDDAIDACMPAFDVAAFLPPAAPTPQETALAQLEADQFRATCFLQDLDELLDEVDAVWTAFEAGHTSLVAATIVTNHVVHVAQSLASALTLELPYLDSMGKLDVLVDNNDALRSLVLQHNVDIGTAVGSCESGRHITFRINAYEDFTMEKLTQSASPPMKALLELVVGNTTPRRLVQTRHGSDLCSVHYAFAYQNDLKDNVALDRTSMRSMAHAFVVKVEPQVQAVIRTGVLSLLSESAALNPMWLLLQQHSLRRPSRLAADVDMALVVATHCLLKAMMLVDDASLASLVTQALKQQYKSALVRSQKNETCGAPLLENLLVWFSAMVRVVNAVGIFPSDAERDLCWLNPYMAGHFLLTSSTVFNGHVAILLLNDVGQGRLVLHLYNALRIQNRIAPVIELDMLLDLLGMDKQAFPTGIPTTPGTFLAAYELSSGLALNAVTKASRAPPDRVLETLRANAAHREKQDRRSNLQKALGRSITPNRKVMGSTFSDLSRAYQYATSMQPLPVREGGTLPDLRELWRVADDEWRRFIQLDLMAMSTILTDVAKDIAAKATPLMAKMPECSSRIAISATSTGR</sequence>
<gene>
    <name evidence="2" type="ORF">SPRG_02738</name>
</gene>
<organism evidence="2 3">
    <name type="scientific">Saprolegnia parasitica (strain CBS 223.65)</name>
    <dbReference type="NCBI Taxonomy" id="695850"/>
    <lineage>
        <taxon>Eukaryota</taxon>
        <taxon>Sar</taxon>
        <taxon>Stramenopiles</taxon>
        <taxon>Oomycota</taxon>
        <taxon>Saprolegniomycetes</taxon>
        <taxon>Saprolegniales</taxon>
        <taxon>Saprolegniaceae</taxon>
        <taxon>Saprolegnia</taxon>
    </lineage>
</organism>
<dbReference type="GeneID" id="24125277"/>
<proteinExistence type="predicted"/>
<dbReference type="RefSeq" id="XP_012196715.1">
    <property type="nucleotide sequence ID" value="XM_012341325.1"/>
</dbReference>
<dbReference type="Pfam" id="PF20253">
    <property type="entry name" value="DUF6604"/>
    <property type="match status" value="1"/>
</dbReference>